<organism evidence="2 3">
    <name type="scientific">Rubroshorea leprosula</name>
    <dbReference type="NCBI Taxonomy" id="152421"/>
    <lineage>
        <taxon>Eukaryota</taxon>
        <taxon>Viridiplantae</taxon>
        <taxon>Streptophyta</taxon>
        <taxon>Embryophyta</taxon>
        <taxon>Tracheophyta</taxon>
        <taxon>Spermatophyta</taxon>
        <taxon>Magnoliopsida</taxon>
        <taxon>eudicotyledons</taxon>
        <taxon>Gunneridae</taxon>
        <taxon>Pentapetalae</taxon>
        <taxon>rosids</taxon>
        <taxon>malvids</taxon>
        <taxon>Malvales</taxon>
        <taxon>Dipterocarpaceae</taxon>
        <taxon>Rubroshorea</taxon>
    </lineage>
</organism>
<accession>A0AAV5MTS0</accession>
<keyword evidence="1" id="KW-0812">Transmembrane</keyword>
<keyword evidence="1" id="KW-0472">Membrane</keyword>
<reference evidence="2 3" key="1">
    <citation type="journal article" date="2021" name="Commun. Biol.">
        <title>The genome of Shorea leprosula (Dipterocarpaceae) highlights the ecological relevance of drought in aseasonal tropical rainforests.</title>
        <authorList>
            <person name="Ng K.K.S."/>
            <person name="Kobayashi M.J."/>
            <person name="Fawcett J.A."/>
            <person name="Hatakeyama M."/>
            <person name="Paape T."/>
            <person name="Ng C.H."/>
            <person name="Ang C.C."/>
            <person name="Tnah L.H."/>
            <person name="Lee C.T."/>
            <person name="Nishiyama T."/>
            <person name="Sese J."/>
            <person name="O'Brien M.J."/>
            <person name="Copetti D."/>
            <person name="Mohd Noor M.I."/>
            <person name="Ong R.C."/>
            <person name="Putra M."/>
            <person name="Sireger I.Z."/>
            <person name="Indrioko S."/>
            <person name="Kosugi Y."/>
            <person name="Izuno A."/>
            <person name="Isagi Y."/>
            <person name="Lee S.L."/>
            <person name="Shimizu K.K."/>
        </authorList>
    </citation>
    <scope>NUCLEOTIDE SEQUENCE [LARGE SCALE GENOMIC DNA]</scope>
    <source>
        <strain evidence="2">214</strain>
    </source>
</reference>
<dbReference type="AlphaFoldDB" id="A0AAV5MTS0"/>
<name>A0AAV5MTS0_9ROSI</name>
<protein>
    <submittedName>
        <fullName evidence="2">Uncharacterized protein</fullName>
    </submittedName>
</protein>
<feature type="transmembrane region" description="Helical" evidence="1">
    <location>
        <begin position="120"/>
        <end position="139"/>
    </location>
</feature>
<keyword evidence="3" id="KW-1185">Reference proteome</keyword>
<sequence>MDTLYTVPACLNLCEVYVASSHVPRIQLGILHLKIQEPLLLNKLLNLGILNLSIQLLIQLQLPSSQIPQYQGLKYSKIIPIQLIPFRKLGIQVHPPLKQLDLWIQVDPPTRPGCLIESRLAIAFVWFHCLALFVVCLALRKQVGKA</sequence>
<proteinExistence type="predicted"/>
<dbReference type="EMBL" id="BPVZ01001335">
    <property type="protein sequence ID" value="GKV53398.1"/>
    <property type="molecule type" value="Genomic_DNA"/>
</dbReference>
<evidence type="ECO:0000313" key="2">
    <source>
        <dbReference type="EMBL" id="GKV53398.1"/>
    </source>
</evidence>
<evidence type="ECO:0000313" key="3">
    <source>
        <dbReference type="Proteomes" id="UP001054252"/>
    </source>
</evidence>
<keyword evidence="1" id="KW-1133">Transmembrane helix</keyword>
<evidence type="ECO:0000256" key="1">
    <source>
        <dbReference type="SAM" id="Phobius"/>
    </source>
</evidence>
<dbReference type="Proteomes" id="UP001054252">
    <property type="component" value="Unassembled WGS sequence"/>
</dbReference>
<comment type="caution">
    <text evidence="2">The sequence shown here is derived from an EMBL/GenBank/DDBJ whole genome shotgun (WGS) entry which is preliminary data.</text>
</comment>
<gene>
    <name evidence="2" type="ORF">SLEP1_g59928</name>
</gene>